<dbReference type="InterPro" id="IPR002524">
    <property type="entry name" value="Cation_efflux"/>
</dbReference>
<feature type="transmembrane region" description="Helical" evidence="7">
    <location>
        <begin position="40"/>
        <end position="61"/>
    </location>
</feature>
<dbReference type="Proteomes" id="UP000092578">
    <property type="component" value="Unassembled WGS sequence"/>
</dbReference>
<evidence type="ECO:0000256" key="1">
    <source>
        <dbReference type="ARBA" id="ARBA00004141"/>
    </source>
</evidence>
<dbReference type="AlphaFoldDB" id="A0A1B9B8M2"/>
<dbReference type="FunFam" id="1.20.1510.10:FF:000006">
    <property type="entry name" value="Divalent cation efflux transporter"/>
    <property type="match status" value="1"/>
</dbReference>
<feature type="domain" description="Cation efflux protein cytoplasmic" evidence="9">
    <location>
        <begin position="218"/>
        <end position="293"/>
    </location>
</feature>
<evidence type="ECO:0000256" key="4">
    <source>
        <dbReference type="ARBA" id="ARBA00022692"/>
    </source>
</evidence>
<reference evidence="11" key="1">
    <citation type="submission" date="2016-05" db="EMBL/GenBank/DDBJ databases">
        <authorList>
            <person name="Liu B."/>
            <person name="Wang J."/>
            <person name="Zhu Y."/>
            <person name="Liu G."/>
            <person name="Chen Q."/>
            <person name="Chen Z."/>
            <person name="Lan J."/>
            <person name="Che J."/>
            <person name="Ge C."/>
            <person name="Shi H."/>
            <person name="Pan Z."/>
            <person name="Liu X."/>
        </authorList>
    </citation>
    <scope>NUCLEOTIDE SEQUENCE [LARGE SCALE GENOMIC DNA]</scope>
    <source>
        <strain evidence="11">FJAT-27215</strain>
    </source>
</reference>
<keyword evidence="4 7" id="KW-0812">Transmembrane</keyword>
<dbReference type="NCBIfam" id="TIGR01297">
    <property type="entry name" value="CDF"/>
    <property type="match status" value="1"/>
</dbReference>
<dbReference type="InterPro" id="IPR050291">
    <property type="entry name" value="CDF_Transporter"/>
</dbReference>
<feature type="transmembrane region" description="Helical" evidence="7">
    <location>
        <begin position="12"/>
        <end position="34"/>
    </location>
</feature>
<keyword evidence="6 7" id="KW-0472">Membrane</keyword>
<feature type="transmembrane region" description="Helical" evidence="7">
    <location>
        <begin position="82"/>
        <end position="110"/>
    </location>
</feature>
<evidence type="ECO:0000313" key="10">
    <source>
        <dbReference type="EMBL" id="OCA92439.1"/>
    </source>
</evidence>
<dbReference type="Pfam" id="PF01545">
    <property type="entry name" value="Cation_efflux"/>
    <property type="match status" value="1"/>
</dbReference>
<dbReference type="SUPFAM" id="SSF161111">
    <property type="entry name" value="Cation efflux protein transmembrane domain-like"/>
    <property type="match status" value="1"/>
</dbReference>
<keyword evidence="3" id="KW-0813">Transport</keyword>
<dbReference type="Gene3D" id="3.30.70.1350">
    <property type="entry name" value="Cation efflux protein, cytoplasmic domain"/>
    <property type="match status" value="1"/>
</dbReference>
<proteinExistence type="inferred from homology"/>
<dbReference type="GO" id="GO:0008324">
    <property type="term" value="F:monoatomic cation transmembrane transporter activity"/>
    <property type="evidence" value="ECO:0007669"/>
    <property type="project" value="InterPro"/>
</dbReference>
<comment type="subcellular location">
    <subcellularLocation>
        <location evidence="1">Membrane</location>
        <topology evidence="1">Multi-pass membrane protein</topology>
    </subcellularLocation>
</comment>
<dbReference type="Gene3D" id="1.20.1510.10">
    <property type="entry name" value="Cation efflux protein transmembrane domain"/>
    <property type="match status" value="1"/>
</dbReference>
<keyword evidence="11" id="KW-1185">Reference proteome</keyword>
<feature type="transmembrane region" description="Helical" evidence="7">
    <location>
        <begin position="157"/>
        <end position="175"/>
    </location>
</feature>
<dbReference type="RefSeq" id="WP_065408947.1">
    <property type="nucleotide sequence ID" value="NZ_MAYT01000001.1"/>
</dbReference>
<dbReference type="InterPro" id="IPR058533">
    <property type="entry name" value="Cation_efflux_TM"/>
</dbReference>
<dbReference type="PANTHER" id="PTHR43840">
    <property type="entry name" value="MITOCHONDRIAL METAL TRANSPORTER 1-RELATED"/>
    <property type="match status" value="1"/>
</dbReference>
<dbReference type="InterPro" id="IPR027470">
    <property type="entry name" value="Cation_efflux_CTD"/>
</dbReference>
<accession>A0A1B9B8M2</accession>
<comment type="similarity">
    <text evidence="2">Belongs to the cation diffusion facilitator (CDF) transporter (TC 2.A.4) family.</text>
</comment>
<comment type="caution">
    <text evidence="10">The sequence shown here is derived from an EMBL/GenBank/DDBJ whole genome shotgun (WGS) entry which is preliminary data.</text>
</comment>
<dbReference type="GO" id="GO:0016020">
    <property type="term" value="C:membrane"/>
    <property type="evidence" value="ECO:0007669"/>
    <property type="project" value="UniProtKB-SubCell"/>
</dbReference>
<evidence type="ECO:0000259" key="9">
    <source>
        <dbReference type="Pfam" id="PF16916"/>
    </source>
</evidence>
<evidence type="ECO:0000256" key="5">
    <source>
        <dbReference type="ARBA" id="ARBA00022989"/>
    </source>
</evidence>
<keyword evidence="5 7" id="KW-1133">Transmembrane helix</keyword>
<evidence type="ECO:0000256" key="2">
    <source>
        <dbReference type="ARBA" id="ARBA00008114"/>
    </source>
</evidence>
<dbReference type="InterPro" id="IPR027469">
    <property type="entry name" value="Cation_efflux_TMD_sf"/>
</dbReference>
<dbReference type="Pfam" id="PF16916">
    <property type="entry name" value="ZT_dimer"/>
    <property type="match status" value="1"/>
</dbReference>
<evidence type="ECO:0000259" key="8">
    <source>
        <dbReference type="Pfam" id="PF01545"/>
    </source>
</evidence>
<dbReference type="InterPro" id="IPR036837">
    <property type="entry name" value="Cation_efflux_CTD_sf"/>
</dbReference>
<dbReference type="EMBL" id="MAYT01000001">
    <property type="protein sequence ID" value="OCA92439.1"/>
    <property type="molecule type" value="Genomic_DNA"/>
</dbReference>
<evidence type="ECO:0000256" key="3">
    <source>
        <dbReference type="ARBA" id="ARBA00022448"/>
    </source>
</evidence>
<feature type="transmembrane region" description="Helical" evidence="7">
    <location>
        <begin position="181"/>
        <end position="202"/>
    </location>
</feature>
<feature type="domain" description="Cation efflux protein transmembrane" evidence="8">
    <location>
        <begin position="15"/>
        <end position="209"/>
    </location>
</feature>
<gene>
    <name evidence="10" type="ORF">A8F95_01645</name>
</gene>
<dbReference type="PANTHER" id="PTHR43840:SF15">
    <property type="entry name" value="MITOCHONDRIAL METAL TRANSPORTER 1-RELATED"/>
    <property type="match status" value="1"/>
</dbReference>
<evidence type="ECO:0000256" key="7">
    <source>
        <dbReference type="SAM" id="Phobius"/>
    </source>
</evidence>
<name>A0A1B9B8M2_9BACI</name>
<organism evidence="10 11">
    <name type="scientific">Pseudobacillus wudalianchiensis</name>
    <dbReference type="NCBI Taxonomy" id="1743143"/>
    <lineage>
        <taxon>Bacteria</taxon>
        <taxon>Bacillati</taxon>
        <taxon>Bacillota</taxon>
        <taxon>Bacilli</taxon>
        <taxon>Bacillales</taxon>
        <taxon>Bacillaceae</taxon>
        <taxon>Pseudobacillus</taxon>
    </lineage>
</organism>
<dbReference type="SUPFAM" id="SSF160240">
    <property type="entry name" value="Cation efflux protein cytoplasmic domain-like"/>
    <property type="match status" value="1"/>
</dbReference>
<evidence type="ECO:0000313" key="11">
    <source>
        <dbReference type="Proteomes" id="UP000092578"/>
    </source>
</evidence>
<feature type="transmembrane region" description="Helical" evidence="7">
    <location>
        <begin position="116"/>
        <end position="136"/>
    </location>
</feature>
<sequence>MEKEERFKKAEFAAMVGIVGNIFLAILKGIGGMIGNSRALLADAAHSASDVAGSLAVWIGLRAAKRPPDEDHPYGHGKAESISAIIVAVLLILVGFEIGISSVRAFFQAIEPPKAIAVYAVLFSIIVKEAMFQYKYRLGKRIKSNALIANAYEHRSDVYSSIAALIGIGAAMLGGKLGIDWLIYADPVAGLLVSLLVLKIAWTVGKESIHNTLDHVLHEEDTGIFKEAILSVPAVRKINSLYARDQGHYVIIDLKIAVDPFMTVEEGHRVGKQVKKKLLALPDVQDAFIHINPDQPDTEEKK</sequence>
<protein>
    <submittedName>
        <fullName evidence="10">Cation transporter</fullName>
    </submittedName>
</protein>
<evidence type="ECO:0000256" key="6">
    <source>
        <dbReference type="ARBA" id="ARBA00023136"/>
    </source>
</evidence>